<reference evidence="2 3" key="1">
    <citation type="submission" date="2019-12" db="EMBL/GenBank/DDBJ databases">
        <title>Draft genome sequence of the ascomycete Xylaria multiplex DSM 110363.</title>
        <authorList>
            <person name="Buettner E."/>
            <person name="Kellner H."/>
        </authorList>
    </citation>
    <scope>NUCLEOTIDE SEQUENCE [LARGE SCALE GENOMIC DNA]</scope>
    <source>
        <strain evidence="2 3">DSM 110363</strain>
    </source>
</reference>
<dbReference type="Pfam" id="PF06985">
    <property type="entry name" value="HET"/>
    <property type="match status" value="1"/>
</dbReference>
<evidence type="ECO:0000313" key="3">
    <source>
        <dbReference type="Proteomes" id="UP000481858"/>
    </source>
</evidence>
<dbReference type="InterPro" id="IPR000719">
    <property type="entry name" value="Prot_kinase_dom"/>
</dbReference>
<feature type="domain" description="Protein kinase" evidence="1">
    <location>
        <begin position="524"/>
        <end position="837"/>
    </location>
</feature>
<dbReference type="GO" id="GO:0004672">
    <property type="term" value="F:protein kinase activity"/>
    <property type="evidence" value="ECO:0007669"/>
    <property type="project" value="InterPro"/>
</dbReference>
<dbReference type="GO" id="GO:0005524">
    <property type="term" value="F:ATP binding"/>
    <property type="evidence" value="ECO:0007669"/>
    <property type="project" value="InterPro"/>
</dbReference>
<dbReference type="SMART" id="SM00220">
    <property type="entry name" value="S_TKc"/>
    <property type="match status" value="1"/>
</dbReference>
<accession>A0A7C8N475</accession>
<keyword evidence="3" id="KW-1185">Reference proteome</keyword>
<evidence type="ECO:0000259" key="1">
    <source>
        <dbReference type="PROSITE" id="PS50011"/>
    </source>
</evidence>
<dbReference type="EMBL" id="WUBL01000004">
    <property type="protein sequence ID" value="KAF2972794.1"/>
    <property type="molecule type" value="Genomic_DNA"/>
</dbReference>
<dbReference type="InterPro" id="IPR009003">
    <property type="entry name" value="Peptidase_S1_PA"/>
</dbReference>
<sequence length="1330" mass="150917">MRNTKPKNSDNFSKFSASHATFTILPLPHYHCQLRLLLSYSVAADTDSSAASHGYPQANPLGSIHHSTQACYFPCGEEGGHVDRLLADLPDIEFEGPDSHRMRIVAWSLAEANSLTRHEGVITKLPRKVVKREFTTRGCKYSGIFKIVSEFEGPDKSRYRAQGTAFAVNKSHVLTAAHNMWHPKLGPAKNATLFPDARAGMWAQYARKCIAAATSPNWVQVRQVEHDFCMVAVAEPFGPEVHILPCHPSPGPSHVKDGIILGFPLDLPCDAPGRHLIQCKGELSYHVDRDGIAIEHDINTKKGNSGGPVITSGQVVGIHTSFIHCERKNRAIVINRNGNNVDHQSLDSISSLCKTWLIISPNIICHNVLLEKIYKESKEIYFQNSRFMLSSGTPELLSSENIEATLQKFELPSSVELVNYVKYEASKVFLTLASIGKIKLLKDFYDDNFTDDDLPVLSEDPKWLSIRTLNDPNNHGDWECFNKFKKSTHRRHFIDDQWIFLVPYFSQNQFNYAFHANQPLPIVLSEQGCGGEGNFGFVCGVSILAGHHNYGLPEDSTGFSSRNFKVALKSLKANDDTSTKFYEQEKKTLETMRNLKHPHLIYTLAAYERGKDRGFVFPWADGGNLQQLWENDEIDVNNGVLSWALDQMRGIVDGITKLHGEHAAGTRHGDIKPTNILVFKNQDKELNLVIADVGLAKFHTTCTRERYATTTTNRGSRRYEPPEVESAGVAFSRKYDMWSLGCTFLEFLMWLLYGPQGLKYFFHECRECVSDDRYWENGSLRPVITTWMEKLSDDLPHPSAWNDILNLIKTRLLVPDVNFRASSHEALQEIKQIQKYNADIPSYVQIGLPELPEVASARQFQLLKEWIRLCDETHKCTHIQGEMTTTMRMPTRVIDVGLGEDTYLRLIIPPNTLKEKYIALSHCWGKIDQNLKFVTEKGNIDQLLCEICFNRLPRVFQDTVRTTRALGIRYLWIDSLCIIQDDENDWLIEATKMEDVYSCAYVTIAASSTTSPFDGFLLERPKRAYATVMTPNGPLYLAEAIDDFAGDVEGGILNTRGWVLQERALSRRIIHFTSTQIYWECGNGVHCETLAQLRNSKSQFLSDPNFPDLAMNYFKDERIRLIQYLYTLYSALKFTKVSDRPVAISGLLNRLSRTFSIRVDYGIFWKYFERLILWRACARGSLLRIDYTSRQSVPSWSWMAYSGGILYPDIPFGKVEWTGDLRKPFVDESQGGIREPTLTAKARKLTIELPDLLNRVPLDMDIASDFEGGQWKCITVGKGKVGSEVRNVPHYVLLIRPSPISLSHDVYERIGAGILTPIHFSTEFDEVRLI</sequence>
<proteinExistence type="predicted"/>
<dbReference type="CDD" id="cd00180">
    <property type="entry name" value="PKc"/>
    <property type="match status" value="1"/>
</dbReference>
<dbReference type="InterPro" id="IPR043504">
    <property type="entry name" value="Peptidase_S1_PA_chymotrypsin"/>
</dbReference>
<dbReference type="PANTHER" id="PTHR33112:SF10">
    <property type="entry name" value="TOL"/>
    <property type="match status" value="1"/>
</dbReference>
<dbReference type="Gene3D" id="2.40.10.10">
    <property type="entry name" value="Trypsin-like serine proteases"/>
    <property type="match status" value="2"/>
</dbReference>
<dbReference type="SUPFAM" id="SSF56112">
    <property type="entry name" value="Protein kinase-like (PK-like)"/>
    <property type="match status" value="1"/>
</dbReference>
<dbReference type="PANTHER" id="PTHR33112">
    <property type="entry name" value="DOMAIN PROTEIN, PUTATIVE-RELATED"/>
    <property type="match status" value="1"/>
</dbReference>
<dbReference type="InParanoid" id="A0A7C8N475"/>
<dbReference type="Proteomes" id="UP000481858">
    <property type="component" value="Unassembled WGS sequence"/>
</dbReference>
<dbReference type="Gene3D" id="1.10.510.10">
    <property type="entry name" value="Transferase(Phosphotransferase) domain 1"/>
    <property type="match status" value="1"/>
</dbReference>
<dbReference type="OrthoDB" id="5125733at2759"/>
<dbReference type="PROSITE" id="PS50011">
    <property type="entry name" value="PROTEIN_KINASE_DOM"/>
    <property type="match status" value="1"/>
</dbReference>
<dbReference type="SUPFAM" id="SSF50494">
    <property type="entry name" value="Trypsin-like serine proteases"/>
    <property type="match status" value="1"/>
</dbReference>
<organism evidence="2 3">
    <name type="scientific">Xylaria multiplex</name>
    <dbReference type="NCBI Taxonomy" id="323545"/>
    <lineage>
        <taxon>Eukaryota</taxon>
        <taxon>Fungi</taxon>
        <taxon>Dikarya</taxon>
        <taxon>Ascomycota</taxon>
        <taxon>Pezizomycotina</taxon>
        <taxon>Sordariomycetes</taxon>
        <taxon>Xylariomycetidae</taxon>
        <taxon>Xylariales</taxon>
        <taxon>Xylariaceae</taxon>
        <taxon>Xylaria</taxon>
    </lineage>
</organism>
<dbReference type="Pfam" id="PF00069">
    <property type="entry name" value="Pkinase"/>
    <property type="match status" value="1"/>
</dbReference>
<evidence type="ECO:0000313" key="2">
    <source>
        <dbReference type="EMBL" id="KAF2972794.1"/>
    </source>
</evidence>
<name>A0A7C8N475_9PEZI</name>
<protein>
    <recommendedName>
        <fullName evidence="1">Protein kinase domain-containing protein</fullName>
    </recommendedName>
</protein>
<gene>
    <name evidence="2" type="ORF">GQX73_g804</name>
</gene>
<dbReference type="InterPro" id="IPR011009">
    <property type="entry name" value="Kinase-like_dom_sf"/>
</dbReference>
<dbReference type="InterPro" id="IPR010730">
    <property type="entry name" value="HET"/>
</dbReference>
<comment type="caution">
    <text evidence="2">The sequence shown here is derived from an EMBL/GenBank/DDBJ whole genome shotgun (WGS) entry which is preliminary data.</text>
</comment>
<dbReference type="Pfam" id="PF13365">
    <property type="entry name" value="Trypsin_2"/>
    <property type="match status" value="1"/>
</dbReference>